<keyword evidence="2" id="KW-1133">Transmembrane helix</keyword>
<feature type="transmembrane region" description="Helical" evidence="2">
    <location>
        <begin position="180"/>
        <end position="206"/>
    </location>
</feature>
<keyword evidence="2" id="KW-0472">Membrane</keyword>
<accession>A0A0N1HRH3</accession>
<comment type="caution">
    <text evidence="3">The sequence shown here is derived from an EMBL/GenBank/DDBJ whole genome shotgun (WGS) entry which is preliminary data.</text>
</comment>
<organism evidence="3 4">
    <name type="scientific">Leptomonas seymouri</name>
    <dbReference type="NCBI Taxonomy" id="5684"/>
    <lineage>
        <taxon>Eukaryota</taxon>
        <taxon>Discoba</taxon>
        <taxon>Euglenozoa</taxon>
        <taxon>Kinetoplastea</taxon>
        <taxon>Metakinetoplastina</taxon>
        <taxon>Trypanosomatida</taxon>
        <taxon>Trypanosomatidae</taxon>
        <taxon>Leishmaniinae</taxon>
        <taxon>Leptomonas</taxon>
    </lineage>
</organism>
<feature type="compositionally biased region" description="Polar residues" evidence="1">
    <location>
        <begin position="242"/>
        <end position="251"/>
    </location>
</feature>
<keyword evidence="2" id="KW-0812">Transmembrane</keyword>
<dbReference type="OrthoDB" id="263421at2759"/>
<protein>
    <submittedName>
        <fullName evidence="3">Uncharacterized protein</fullName>
    </submittedName>
</protein>
<evidence type="ECO:0000256" key="2">
    <source>
        <dbReference type="SAM" id="Phobius"/>
    </source>
</evidence>
<keyword evidence="4" id="KW-1185">Reference proteome</keyword>
<gene>
    <name evidence="3" type="ORF">ABL78_8079</name>
</gene>
<dbReference type="OMA" id="WCWDDGR"/>
<name>A0A0N1HRH3_LEPSE</name>
<sequence>MRPCCALVYRTSLSSSQYPANYAAANALALPIHGLYDACVDVDDARVPKGNRGVLVLYNDNLTALLKDAVPVGQVYLGGFYVPEMKELNGWCWDDGRSTTCPGLFCTGPTCERVEDTTIPLNWAAGYPKMSPGGGVGDLKYIVYDSSVDGWINVNGTAALDGAVCQSDDPPSYSFKSSKFPWWGIVIILLGFVLIAVAVTIVVCCFHKKKKAQYADEVDAIPFNSRGTNDTDSSLTDPRSFSTSGSFHYTASSKSSVASSPTSRCSSSFTMMSSIR</sequence>
<evidence type="ECO:0000313" key="3">
    <source>
        <dbReference type="EMBL" id="KPI82910.1"/>
    </source>
</evidence>
<dbReference type="Proteomes" id="UP000038009">
    <property type="component" value="Unassembled WGS sequence"/>
</dbReference>
<evidence type="ECO:0000256" key="1">
    <source>
        <dbReference type="SAM" id="MobiDB-lite"/>
    </source>
</evidence>
<proteinExistence type="predicted"/>
<dbReference type="VEuPathDB" id="TriTrypDB:Lsey_0491_0030"/>
<evidence type="ECO:0000313" key="4">
    <source>
        <dbReference type="Proteomes" id="UP000038009"/>
    </source>
</evidence>
<feature type="compositionally biased region" description="Low complexity" evidence="1">
    <location>
        <begin position="252"/>
        <end position="276"/>
    </location>
</feature>
<dbReference type="AlphaFoldDB" id="A0A0N1HRH3"/>
<reference evidence="3 4" key="1">
    <citation type="journal article" date="2015" name="PLoS Pathog.">
        <title>Leptomonas seymouri: Adaptations to the Dixenous Life Cycle Analyzed by Genome Sequencing, Transcriptome Profiling and Co-infection with Leishmania donovani.</title>
        <authorList>
            <person name="Kraeva N."/>
            <person name="Butenko A."/>
            <person name="Hlavacova J."/>
            <person name="Kostygov A."/>
            <person name="Myskova J."/>
            <person name="Grybchuk D."/>
            <person name="Lestinova T."/>
            <person name="Votypka J."/>
            <person name="Volf P."/>
            <person name="Opperdoes F."/>
            <person name="Flegontov P."/>
            <person name="Lukes J."/>
            <person name="Yurchenko V."/>
        </authorList>
    </citation>
    <scope>NUCLEOTIDE SEQUENCE [LARGE SCALE GENOMIC DNA]</scope>
    <source>
        <strain evidence="3 4">ATCC 30220</strain>
    </source>
</reference>
<feature type="region of interest" description="Disordered" evidence="1">
    <location>
        <begin position="242"/>
        <end position="276"/>
    </location>
</feature>
<dbReference type="EMBL" id="LJSK01000491">
    <property type="protein sequence ID" value="KPI82910.1"/>
    <property type="molecule type" value="Genomic_DNA"/>
</dbReference>